<name>A0A385Q1M9_9FIRM</name>
<dbReference type="EMBL" id="CP032364">
    <property type="protein sequence ID" value="AYB00136.1"/>
    <property type="molecule type" value="Genomic_DNA"/>
</dbReference>
<dbReference type="AlphaFoldDB" id="A0A385Q1M9"/>
<organism evidence="1 2">
    <name type="scientific">Lachnoanaerobaculum umeaense</name>
    <dbReference type="NCBI Taxonomy" id="617123"/>
    <lineage>
        <taxon>Bacteria</taxon>
        <taxon>Bacillati</taxon>
        <taxon>Bacillota</taxon>
        <taxon>Clostridia</taxon>
        <taxon>Lachnospirales</taxon>
        <taxon>Lachnospiraceae</taxon>
        <taxon>Lachnoanaerobaculum</taxon>
    </lineage>
</organism>
<dbReference type="PROSITE" id="PS51257">
    <property type="entry name" value="PROKAR_LIPOPROTEIN"/>
    <property type="match status" value="1"/>
</dbReference>
<accession>A0A385Q1M9</accession>
<evidence type="ECO:0000313" key="1">
    <source>
        <dbReference type="EMBL" id="AYB00136.1"/>
    </source>
</evidence>
<dbReference type="Proteomes" id="UP000265562">
    <property type="component" value="Chromosome"/>
</dbReference>
<sequence>MRRLFTVALGMLCAASIMGCSAKADNAESQATTIAQESAATKEEETSETNEVAPTPGQWAINNNFKAIDNVNAMSAFEKATEDLVGYRYDVAAVLGSQIVAGTNYLYLCRAEMVVPDAKPEYVIIKVYEDLEGNAEVTGSLRLLEGKEGWEYNDANPYMEENEEVKAAFDKALEGLTGVEHKPIAYIGHKDNSYAVLTKITIVSVEPMTSLSVVYINDTESGGMIDNIDDIDLDLDAVSNN</sequence>
<gene>
    <name evidence="1" type="ORF">D4A81_09415</name>
</gene>
<dbReference type="OrthoDB" id="6505153at2"/>
<proteinExistence type="predicted"/>
<dbReference type="RefSeq" id="WP_111525350.1">
    <property type="nucleotide sequence ID" value="NZ_CP032364.1"/>
</dbReference>
<reference evidence="1 2" key="1">
    <citation type="submission" date="2018-09" db="EMBL/GenBank/DDBJ databases">
        <title>Genome sequencing of Lachnoanaerobaculum umeaense DSM 23576.</title>
        <authorList>
            <person name="Kook J.-K."/>
            <person name="Park S.-N."/>
            <person name="Lim Y.K."/>
        </authorList>
    </citation>
    <scope>NUCLEOTIDE SEQUENCE [LARGE SCALE GENOMIC DNA]</scope>
    <source>
        <strain evidence="2">DSM 23576 \ CCUG 58757</strain>
    </source>
</reference>
<evidence type="ECO:0000313" key="2">
    <source>
        <dbReference type="Proteomes" id="UP000265562"/>
    </source>
</evidence>
<keyword evidence="2" id="KW-1185">Reference proteome</keyword>
<dbReference type="KEGG" id="lua:D4A81_09415"/>
<protein>
    <submittedName>
        <fullName evidence="1">Uncharacterized protein</fullName>
    </submittedName>
</protein>